<name>A0A6F9DGK0_9ASCI</name>
<dbReference type="InterPro" id="IPR015915">
    <property type="entry name" value="Kelch-typ_b-propeller"/>
</dbReference>
<evidence type="ECO:0000256" key="1">
    <source>
        <dbReference type="ARBA" id="ARBA00022441"/>
    </source>
</evidence>
<dbReference type="PANTHER" id="PTHR45632:SF3">
    <property type="entry name" value="KELCH-LIKE PROTEIN 32"/>
    <property type="match status" value="1"/>
</dbReference>
<reference evidence="3" key="1">
    <citation type="submission" date="2020-04" db="EMBL/GenBank/DDBJ databases">
        <authorList>
            <person name="Neveu A P."/>
        </authorList>
    </citation>
    <scope>NUCLEOTIDE SEQUENCE</scope>
    <source>
        <tissue evidence="3">Whole embryo</tissue>
    </source>
</reference>
<organism evidence="3">
    <name type="scientific">Phallusia mammillata</name>
    <dbReference type="NCBI Taxonomy" id="59560"/>
    <lineage>
        <taxon>Eukaryota</taxon>
        <taxon>Metazoa</taxon>
        <taxon>Chordata</taxon>
        <taxon>Tunicata</taxon>
        <taxon>Ascidiacea</taxon>
        <taxon>Phlebobranchia</taxon>
        <taxon>Ascidiidae</taxon>
        <taxon>Phallusia</taxon>
    </lineage>
</organism>
<keyword evidence="1" id="KW-0880">Kelch repeat</keyword>
<dbReference type="Gene3D" id="2.120.10.80">
    <property type="entry name" value="Kelch-type beta propeller"/>
    <property type="match status" value="1"/>
</dbReference>
<keyword evidence="2" id="KW-0677">Repeat</keyword>
<dbReference type="SUPFAM" id="SSF117281">
    <property type="entry name" value="Kelch motif"/>
    <property type="match status" value="1"/>
</dbReference>
<dbReference type="PANTHER" id="PTHR45632">
    <property type="entry name" value="LD33804P"/>
    <property type="match status" value="1"/>
</dbReference>
<evidence type="ECO:0000256" key="2">
    <source>
        <dbReference type="ARBA" id="ARBA00022737"/>
    </source>
</evidence>
<dbReference type="EMBL" id="LR786244">
    <property type="protein sequence ID" value="CAB3259352.1"/>
    <property type="molecule type" value="mRNA"/>
</dbReference>
<sequence length="277" mass="30877">MKELVSQNFAAAKAVIPYMRQFVPNAETEFALGSMYVMCKNGDLYSCDMSALKPKTCDNNSIFIPKWVKKIGQNNALQQRDSMLIHCFQKLYALGNYALWSVNGARWQSEGQIKTHCSKAAAAIVGDTLYVAGGTNNQFNLVSYLKKWGEVQTTKLTSMKLGRSRFALIPYKDCLFAIGGIGYSIATHIEVYTIESNTWETLTVKVPDVCSVKMYLVHQNRAYIVHGNDTIQVSTFDLARRQWVTGMNAETGIVERCASLTLGFPDFAFCTMGPPLP</sequence>
<evidence type="ECO:0000313" key="3">
    <source>
        <dbReference type="EMBL" id="CAB3259352.1"/>
    </source>
</evidence>
<dbReference type="AlphaFoldDB" id="A0A6F9DGK0"/>
<gene>
    <name evidence="3" type="primary">Klhdc8a-002</name>
</gene>
<protein>
    <submittedName>
        <fullName evidence="3">Influenza virus NS1A-binding protein homolog A-like</fullName>
    </submittedName>
</protein>
<proteinExistence type="evidence at transcript level"/>
<accession>A0A6F9DGK0</accession>